<evidence type="ECO:0000256" key="6">
    <source>
        <dbReference type="ARBA" id="ARBA00022833"/>
    </source>
</evidence>
<evidence type="ECO:0000256" key="4">
    <source>
        <dbReference type="ARBA" id="ARBA00022723"/>
    </source>
</evidence>
<name>A0AAU0K7G4_9ALPH</name>
<evidence type="ECO:0000256" key="1">
    <source>
        <dbReference type="ARBA" id="ARBA00022562"/>
    </source>
</evidence>
<organism evidence="8">
    <name type="scientific">Anatid alphaherpesvirus 2</name>
    <dbReference type="NCBI Taxonomy" id="3080522"/>
    <lineage>
        <taxon>Viruses</taxon>
        <taxon>Duplodnaviria</taxon>
        <taxon>Heunggongvirae</taxon>
        <taxon>Peploviricota</taxon>
        <taxon>Herviviricetes</taxon>
        <taxon>Herpesvirales</taxon>
        <taxon>Orthoherpesviridae</taxon>
        <taxon>Alphaherpesvirinae</taxon>
    </lineage>
</organism>
<dbReference type="GO" id="GO:0008270">
    <property type="term" value="F:zinc ion binding"/>
    <property type="evidence" value="ECO:0007669"/>
    <property type="project" value="UniProtKB-KW"/>
</dbReference>
<evidence type="ECO:0008006" key="9">
    <source>
        <dbReference type="Google" id="ProtNLM"/>
    </source>
</evidence>
<proteinExistence type="inferred from homology"/>
<dbReference type="Pfam" id="PF03121">
    <property type="entry name" value="Herpes_UL52"/>
    <property type="match status" value="1"/>
</dbReference>
<evidence type="ECO:0000313" key="8">
    <source>
        <dbReference type="EMBL" id="WOL23334.1"/>
    </source>
</evidence>
<accession>A0AAU0K7G4</accession>
<evidence type="ECO:0000256" key="7">
    <source>
        <dbReference type="SAM" id="MobiDB-lite"/>
    </source>
</evidence>
<keyword evidence="4" id="KW-0479">Metal-binding</keyword>
<dbReference type="GO" id="GO:0003899">
    <property type="term" value="F:DNA-directed RNA polymerase activity"/>
    <property type="evidence" value="ECO:0007669"/>
    <property type="project" value="InterPro"/>
</dbReference>
<feature type="region of interest" description="Disordered" evidence="7">
    <location>
        <begin position="849"/>
        <end position="869"/>
    </location>
</feature>
<feature type="region of interest" description="Disordered" evidence="7">
    <location>
        <begin position="77"/>
        <end position="99"/>
    </location>
</feature>
<reference evidence="8" key="1">
    <citation type="submission" date="2024-06" db="EMBL/GenBank/DDBJ databases">
        <title>Multidecadal high mortality disease events in Australian domestic geese associated with an alphaherpesvirus, designated Anatid alphaherpesvirus 2.</title>
        <authorList>
            <person name="Kelly-Bosma M."/>
            <person name="Neave M.J."/>
        </authorList>
    </citation>
    <scope>NUCLEOTIDE SEQUENCE</scope>
    <source>
        <strain evidence="8">ACDP 22-00165</strain>
    </source>
</reference>
<dbReference type="InterPro" id="IPR033685">
    <property type="entry name" value="HSV_PRIM"/>
</dbReference>
<evidence type="ECO:0000256" key="2">
    <source>
        <dbReference type="ARBA" id="ARBA00022679"/>
    </source>
</evidence>
<keyword evidence="1" id="KW-1048">Host nucleus</keyword>
<dbReference type="EMBL" id="OR540300">
    <property type="protein sequence ID" value="WOL23334.1"/>
    <property type="molecule type" value="Genomic_DNA"/>
</dbReference>
<keyword evidence="6" id="KW-0862">Zinc</keyword>
<keyword evidence="3" id="KW-0235">DNA replication</keyword>
<dbReference type="GO" id="GO:0006260">
    <property type="term" value="P:DNA replication"/>
    <property type="evidence" value="ECO:0007669"/>
    <property type="project" value="UniProtKB-KW"/>
</dbReference>
<protein>
    <recommendedName>
        <fullName evidence="9">DNA primase</fullName>
    </recommendedName>
</protein>
<keyword evidence="5" id="KW-0863">Zinc-finger</keyword>
<keyword evidence="2" id="KW-0808">Transferase</keyword>
<dbReference type="HAMAP" id="MF_04011">
    <property type="entry name" value="HSV_PRIM"/>
    <property type="match status" value="1"/>
</dbReference>
<sequence length="1170" mass="126605">MADRGNPRSVAQGRLSFDAWGDADSAEPSVKILFAVDGCAVSFSLALLTDHTMGGSIYVISYWDAYGLVRRLPPAGPESCETYGPSPRPDLDAPQFIDGPDSQAPSLIERRKEGCLVEFCLLNQMPSGMGGAEAKVRTRPVFVCRFVDEADISALEAALSSGEPLAAEAVRRTLDETATFALHDDFNLALCAALGTVTPRKGRTAAAAEYAPETASLKTLVASFPRGRRGLATLYLQHEQRVVAAYRRKYGGSTTTAFWYVSKFGPNERTLVLATRYYLLQAQDDPTGVGMGYDLQAVKDLCMTYDVGVHANPTGMAVSDLTSFQRLSSFCCNSGYAYGPVSSGLPLYVERRILADAAEVQALRGFIERDRHGLKIPDREFIKYVYLAHFECYNREQLRRHLRAVSVNSPDESIDGRSRLGAAAVEEFFTHVRSQLNIHDYIKCNVCPEAVKLPDGLAGAYVAARTYDPGSLDRAGPTAGLWECASQMTKRLDRLDVLLEKRGWPSIGGPDRPARAASPGRHDAPSKRKRPNGGDSASIAGGARIPPLDDDPTGDQAAALSGLIGARPPTQGPMIVKRLLAVASADRSSGSTPSPASVLMDAGGARTPAPVYRSAMSGGRQAFAIVTGDAWGRAVRDPRKAGEHAAAAFEAWNRTSAGRADVDASVTLEVTRRVAGDISDPPFMASGSTDEQKYINRNEIFNANLAVGHIILDLDMHIRSPVPRRTLHAAMRGFRSGAITAVKLLMPEADVDWDAHPCYFYKSECPRRPNRAVRANPPGGSFCADADGSQDAYFDDADPANSAYFQDASSSNGWEEYYFDRPLDDDAEFMSMLDESEFGGSSAASISSTSSFASAPGNAPPPASVRGASADESALDAPCGCENKIGIRVSVPVPAPYVLSGASTLNGIARVVQQAVLLERSFVEAIGPHLKTYDLVDVGVYGHGRSLRLPFFSKIADDGSVGGRLLPFYVIPEGCRDVRAFVEAHHEPRNFHFHSLPPDNERPNVAITGLGGDYVSFFDRKTAINRGRYLVDRPSLSVALADRGVDPNDPASVEEFATDGVLHEIGPYMDVHFPNHASEYKNITALCRVLRSDWILLQLLPLRSQYSRRGFTCARYKHSRVARDTVRTYLSLSVDAHGRLCASVGQQCFAAKCGNNKLRTLFTVDVGRPS</sequence>
<evidence type="ECO:0000256" key="3">
    <source>
        <dbReference type="ARBA" id="ARBA00022705"/>
    </source>
</evidence>
<evidence type="ECO:0000256" key="5">
    <source>
        <dbReference type="ARBA" id="ARBA00022771"/>
    </source>
</evidence>
<feature type="region of interest" description="Disordered" evidence="7">
    <location>
        <begin position="502"/>
        <end position="557"/>
    </location>
</feature>
<dbReference type="GO" id="GO:0039686">
    <property type="term" value="P:bidirectional double-stranded viral DNA replication"/>
    <property type="evidence" value="ECO:0007669"/>
    <property type="project" value="InterPro"/>
</dbReference>